<dbReference type="GO" id="GO:0000978">
    <property type="term" value="F:RNA polymerase II cis-regulatory region sequence-specific DNA binding"/>
    <property type="evidence" value="ECO:0007669"/>
    <property type="project" value="TreeGrafter"/>
</dbReference>
<evidence type="ECO:0000256" key="3">
    <source>
        <dbReference type="ARBA" id="ARBA00023125"/>
    </source>
</evidence>
<feature type="coiled-coil region" evidence="6">
    <location>
        <begin position="286"/>
        <end position="351"/>
    </location>
</feature>
<dbReference type="SUPFAM" id="SSF57959">
    <property type="entry name" value="Leucine zipper domain"/>
    <property type="match status" value="1"/>
</dbReference>
<dbReference type="Pfam" id="PF00170">
    <property type="entry name" value="bZIP_1"/>
    <property type="match status" value="1"/>
</dbReference>
<comment type="subcellular location">
    <subcellularLocation>
        <location evidence="1">Endoplasmic reticulum membrane</location>
        <topology evidence="1">Single-pass type II membrane protein</topology>
    </subcellularLocation>
</comment>
<dbReference type="InterPro" id="IPR046347">
    <property type="entry name" value="bZIP_sf"/>
</dbReference>
<protein>
    <recommendedName>
        <fullName evidence="8">BZIP domain-containing protein</fullName>
    </recommendedName>
</protein>
<dbReference type="RefSeq" id="XP_040580426.1">
    <property type="nucleotide sequence ID" value="XM_040724492.2"/>
</dbReference>
<evidence type="ECO:0000313" key="9">
    <source>
        <dbReference type="EMBL" id="CDW27875.1"/>
    </source>
</evidence>
<dbReference type="OrthoDB" id="674948at2759"/>
<dbReference type="InterPro" id="IPR051381">
    <property type="entry name" value="CREB_ATF_subfamily"/>
</dbReference>
<accession>A0A0K2TPY3</accession>
<proteinExistence type="predicted"/>
<feature type="compositionally biased region" description="Low complexity" evidence="7">
    <location>
        <begin position="444"/>
        <end position="455"/>
    </location>
</feature>
<keyword evidence="2" id="KW-0805">Transcription regulation</keyword>
<evidence type="ECO:0000256" key="6">
    <source>
        <dbReference type="SAM" id="Coils"/>
    </source>
</evidence>
<reference evidence="9" key="1">
    <citation type="submission" date="2014-05" db="EMBL/GenBank/DDBJ databases">
        <authorList>
            <person name="Chronopoulou M."/>
        </authorList>
    </citation>
    <scope>NUCLEOTIDE SEQUENCE</scope>
    <source>
        <tissue evidence="9">Whole organism</tissue>
    </source>
</reference>
<feature type="compositionally biased region" description="Low complexity" evidence="7">
    <location>
        <begin position="404"/>
        <end position="417"/>
    </location>
</feature>
<feature type="region of interest" description="Disordered" evidence="7">
    <location>
        <begin position="435"/>
        <end position="456"/>
    </location>
</feature>
<dbReference type="InterPro" id="IPR004827">
    <property type="entry name" value="bZIP"/>
</dbReference>
<dbReference type="EMBL" id="HACA01010514">
    <property type="protein sequence ID" value="CDW27875.1"/>
    <property type="molecule type" value="Transcribed_RNA"/>
</dbReference>
<dbReference type="AlphaFoldDB" id="A0A0K2TPY3"/>
<evidence type="ECO:0000259" key="8">
    <source>
        <dbReference type="PROSITE" id="PS50217"/>
    </source>
</evidence>
<keyword evidence="5" id="KW-0539">Nucleus</keyword>
<evidence type="ECO:0000256" key="1">
    <source>
        <dbReference type="ARBA" id="ARBA00004648"/>
    </source>
</evidence>
<feature type="region of interest" description="Disordered" evidence="7">
    <location>
        <begin position="134"/>
        <end position="186"/>
    </location>
</feature>
<dbReference type="CDD" id="cd14689">
    <property type="entry name" value="bZIP_CREB3"/>
    <property type="match status" value="1"/>
</dbReference>
<evidence type="ECO:0000256" key="4">
    <source>
        <dbReference type="ARBA" id="ARBA00023163"/>
    </source>
</evidence>
<sequence>MDLFKESWDRETDALLDSILTGSDDKLVLSLDGSGPFSDTSSDSGCNLLSPSNYEIPCVSSPERPSSIDFIGYLSNDEDEQPLHAVDPISISSPIVEERISVTNTDEEDEEIDIKPIIPLSSISCLASSVFPNSSSSSNSSSSNNSSRSHTTISSSSLVSSPKKPVNTPLRTPVNGVSSTTTPLQAGGTTTILLPVIKSVRQTVNLNKNSTKRRRASLSSNDSGHDDSQGNNTTIVHGHSGGDSSSSSSSPPVAKQGKYLALELTAEEQRLCEREGIKLPSHYPLSREEEKNLKRIRRKIRNKESAQHSRRRKKEYVDSMEDRVRICTEENEELKSKIQLLETQNKTLASQLRRLHQIIVSGGGFNKQNQTSTALMVLLLSTALFLIPGFQNKTEAKTELELPSSVKVSSASSGSSEGHSRSLLQFAPSSIKTEYASEPEAPLSSTSSSGGVVVGRLGRNKMGGSAHFDHDYLSSQKVNNYIEDDAPPRGYGPSIYASSSSVGNAKQGIKPSLEDRRLNVNISHGAVRTVLLHVPKDIK</sequence>
<dbReference type="PROSITE" id="PS50217">
    <property type="entry name" value="BZIP"/>
    <property type="match status" value="1"/>
</dbReference>
<dbReference type="PANTHER" id="PTHR45996:SF3">
    <property type="entry name" value="CREB-H TRANSCRIPTION FACTOR HOMOLOG LET-607"/>
    <property type="match status" value="1"/>
</dbReference>
<name>A0A0K2TPY3_LEPSM</name>
<dbReference type="GO" id="GO:0005789">
    <property type="term" value="C:endoplasmic reticulum membrane"/>
    <property type="evidence" value="ECO:0007669"/>
    <property type="project" value="UniProtKB-SubCell"/>
</dbReference>
<feature type="compositionally biased region" description="Low complexity" evidence="7">
    <location>
        <begin position="134"/>
        <end position="161"/>
    </location>
</feature>
<dbReference type="SMART" id="SM00338">
    <property type="entry name" value="BRLZ"/>
    <property type="match status" value="1"/>
</dbReference>
<evidence type="ECO:0000256" key="2">
    <source>
        <dbReference type="ARBA" id="ARBA00023015"/>
    </source>
</evidence>
<evidence type="ECO:0000256" key="7">
    <source>
        <dbReference type="SAM" id="MobiDB-lite"/>
    </source>
</evidence>
<feature type="domain" description="BZIP" evidence="8">
    <location>
        <begin position="292"/>
        <end position="355"/>
    </location>
</feature>
<dbReference type="GO" id="GO:0005634">
    <property type="term" value="C:nucleus"/>
    <property type="evidence" value="ECO:0007669"/>
    <property type="project" value="TreeGrafter"/>
</dbReference>
<dbReference type="Gene3D" id="1.20.5.170">
    <property type="match status" value="1"/>
</dbReference>
<dbReference type="PANTHER" id="PTHR45996">
    <property type="entry name" value="AGAP001464-PB"/>
    <property type="match status" value="1"/>
</dbReference>
<dbReference type="GeneID" id="121128898"/>
<keyword evidence="6" id="KW-0175">Coiled coil</keyword>
<feature type="region of interest" description="Disordered" evidence="7">
    <location>
        <begin position="401"/>
        <end position="422"/>
    </location>
</feature>
<keyword evidence="3" id="KW-0238">DNA-binding</keyword>
<evidence type="ECO:0000256" key="5">
    <source>
        <dbReference type="ARBA" id="ARBA00023242"/>
    </source>
</evidence>
<feature type="region of interest" description="Disordered" evidence="7">
    <location>
        <begin position="205"/>
        <end position="255"/>
    </location>
</feature>
<organism evidence="9">
    <name type="scientific">Lepeophtheirus salmonis</name>
    <name type="common">Salmon louse</name>
    <name type="synonym">Caligus salmonis</name>
    <dbReference type="NCBI Taxonomy" id="72036"/>
    <lineage>
        <taxon>Eukaryota</taxon>
        <taxon>Metazoa</taxon>
        <taxon>Ecdysozoa</taxon>
        <taxon>Arthropoda</taxon>
        <taxon>Crustacea</taxon>
        <taxon>Multicrustacea</taxon>
        <taxon>Hexanauplia</taxon>
        <taxon>Copepoda</taxon>
        <taxon>Siphonostomatoida</taxon>
        <taxon>Caligidae</taxon>
        <taxon>Lepeophtheirus</taxon>
    </lineage>
</organism>
<dbReference type="GO" id="GO:0000981">
    <property type="term" value="F:DNA-binding transcription factor activity, RNA polymerase II-specific"/>
    <property type="evidence" value="ECO:0007669"/>
    <property type="project" value="TreeGrafter"/>
</dbReference>
<keyword evidence="4" id="KW-0804">Transcription</keyword>